<dbReference type="EMBL" id="JBBPBN010000034">
    <property type="protein sequence ID" value="KAK9003280.1"/>
    <property type="molecule type" value="Genomic_DNA"/>
</dbReference>
<evidence type="ECO:0000313" key="3">
    <source>
        <dbReference type="EMBL" id="KAK9003280.1"/>
    </source>
</evidence>
<evidence type="ECO:0000256" key="1">
    <source>
        <dbReference type="SAM" id="MobiDB-lite"/>
    </source>
</evidence>
<feature type="compositionally biased region" description="Low complexity" evidence="1">
    <location>
        <begin position="113"/>
        <end position="123"/>
    </location>
</feature>
<reference evidence="3 4" key="1">
    <citation type="journal article" date="2024" name="G3 (Bethesda)">
        <title>Genome assembly of Hibiscus sabdariffa L. provides insights into metabolisms of medicinal natural products.</title>
        <authorList>
            <person name="Kim T."/>
        </authorList>
    </citation>
    <scope>NUCLEOTIDE SEQUENCE [LARGE SCALE GENOMIC DNA]</scope>
    <source>
        <strain evidence="3">TK-2024</strain>
        <tissue evidence="3">Old leaves</tissue>
    </source>
</reference>
<feature type="region of interest" description="Disordered" evidence="1">
    <location>
        <begin position="88"/>
        <end position="123"/>
    </location>
</feature>
<accession>A0ABR2QRJ7</accession>
<feature type="compositionally biased region" description="Pro residues" evidence="1">
    <location>
        <begin position="94"/>
        <end position="112"/>
    </location>
</feature>
<comment type="caution">
    <text evidence="3">The sequence shown here is derived from an EMBL/GenBank/DDBJ whole genome shotgun (WGS) entry which is preliminary data.</text>
</comment>
<organism evidence="3 4">
    <name type="scientific">Hibiscus sabdariffa</name>
    <name type="common">roselle</name>
    <dbReference type="NCBI Taxonomy" id="183260"/>
    <lineage>
        <taxon>Eukaryota</taxon>
        <taxon>Viridiplantae</taxon>
        <taxon>Streptophyta</taxon>
        <taxon>Embryophyta</taxon>
        <taxon>Tracheophyta</taxon>
        <taxon>Spermatophyta</taxon>
        <taxon>Magnoliopsida</taxon>
        <taxon>eudicotyledons</taxon>
        <taxon>Gunneridae</taxon>
        <taxon>Pentapetalae</taxon>
        <taxon>rosids</taxon>
        <taxon>malvids</taxon>
        <taxon>Malvales</taxon>
        <taxon>Malvaceae</taxon>
        <taxon>Malvoideae</taxon>
        <taxon>Hibiscus</taxon>
    </lineage>
</organism>
<evidence type="ECO:0000256" key="2">
    <source>
        <dbReference type="SAM" id="SignalP"/>
    </source>
</evidence>
<evidence type="ECO:0000313" key="4">
    <source>
        <dbReference type="Proteomes" id="UP001396334"/>
    </source>
</evidence>
<feature type="signal peptide" evidence="2">
    <location>
        <begin position="1"/>
        <end position="24"/>
    </location>
</feature>
<feature type="chain" id="PRO_5046539665" evidence="2">
    <location>
        <begin position="25"/>
        <end position="200"/>
    </location>
</feature>
<gene>
    <name evidence="3" type="ORF">V6N11_060844</name>
</gene>
<dbReference type="Proteomes" id="UP001396334">
    <property type="component" value="Unassembled WGS sequence"/>
</dbReference>
<keyword evidence="2" id="KW-0732">Signal</keyword>
<keyword evidence="4" id="KW-1185">Reference proteome</keyword>
<name>A0ABR2QRJ7_9ROSI</name>
<sequence length="200" mass="22716">MNKLFLLPNLVSALLVLVAVQAHGFVPFDLESEFTQDSEASKFYYESQYVPKLDDEKTSQFSESGFPQEFEYPGVFFESQQVPYEIDAGRKIKPPPPSPAPSPSKEPSPSPTYAPSSSPSEPENTCIYKCSMKCRKIKFPLLQRLCDQVCNTKCILDYSIPIYNCTSRCAESMPNIFESDKNRAALYVKYYCYSKCIKKL</sequence>
<proteinExistence type="predicted"/>
<protein>
    <submittedName>
        <fullName evidence="3">Uncharacterized protein</fullName>
    </submittedName>
</protein>